<accession>A0A4R9LL57</accession>
<evidence type="ECO:0008006" key="3">
    <source>
        <dbReference type="Google" id="ProtNLM"/>
    </source>
</evidence>
<sequence length="141" mass="16680">MPEPMFKQFRSPQGWYSLLYPADWEFMVVEEIPAFFREDGSGALQFYAFESKQDRFDSSLELSNYLKIHEIDYDEDKVAHFENNEGSSIRACEFQKEDRVWLVYLIANDKRMLLATYNSDEAVEDDLFQNLSDIISSVRFL</sequence>
<reference evidence="1" key="1">
    <citation type="journal article" date="2019" name="PLoS Negl. Trop. Dis.">
        <title>Revisiting the worldwide diversity of Leptospira species in the environment.</title>
        <authorList>
            <person name="Vincent A.T."/>
            <person name="Schiettekatte O."/>
            <person name="Bourhy P."/>
            <person name="Veyrier F.J."/>
            <person name="Picardeau M."/>
        </authorList>
    </citation>
    <scope>NUCLEOTIDE SEQUENCE [LARGE SCALE GENOMIC DNA]</scope>
    <source>
        <strain evidence="1">201400974</strain>
    </source>
</reference>
<dbReference type="OrthoDB" id="333509at2"/>
<evidence type="ECO:0000313" key="2">
    <source>
        <dbReference type="Proteomes" id="UP000298264"/>
    </source>
</evidence>
<protein>
    <recommendedName>
        <fullName evidence="3">DUF3805 domain-containing protein</fullName>
    </recommendedName>
</protein>
<dbReference type="Proteomes" id="UP000298264">
    <property type="component" value="Unassembled WGS sequence"/>
</dbReference>
<comment type="caution">
    <text evidence="1">The sequence shown here is derived from an EMBL/GenBank/DDBJ whole genome shotgun (WGS) entry which is preliminary data.</text>
</comment>
<proteinExistence type="predicted"/>
<dbReference type="RefSeq" id="WP_135765308.1">
    <property type="nucleotide sequence ID" value="NZ_RQHV01000061.1"/>
</dbReference>
<dbReference type="AlphaFoldDB" id="A0A4R9LL57"/>
<organism evidence="1 2">
    <name type="scientific">Leptospira ilyithenensis</name>
    <dbReference type="NCBI Taxonomy" id="2484901"/>
    <lineage>
        <taxon>Bacteria</taxon>
        <taxon>Pseudomonadati</taxon>
        <taxon>Spirochaetota</taxon>
        <taxon>Spirochaetia</taxon>
        <taxon>Leptospirales</taxon>
        <taxon>Leptospiraceae</taxon>
        <taxon>Leptospira</taxon>
    </lineage>
</organism>
<gene>
    <name evidence="1" type="ORF">EHS11_15740</name>
</gene>
<dbReference type="EMBL" id="RQHV01000061">
    <property type="protein sequence ID" value="TGN08356.1"/>
    <property type="molecule type" value="Genomic_DNA"/>
</dbReference>
<name>A0A4R9LL57_9LEPT</name>
<dbReference type="Gene3D" id="3.40.1000.10">
    <property type="entry name" value="Mog1/PsbP, alpha/beta/alpha sandwich"/>
    <property type="match status" value="1"/>
</dbReference>
<keyword evidence="2" id="KW-1185">Reference proteome</keyword>
<evidence type="ECO:0000313" key="1">
    <source>
        <dbReference type="EMBL" id="TGN08356.1"/>
    </source>
</evidence>